<organism evidence="2">
    <name type="scientific">Cacopsylla melanoneura</name>
    <dbReference type="NCBI Taxonomy" id="428564"/>
    <lineage>
        <taxon>Eukaryota</taxon>
        <taxon>Metazoa</taxon>
        <taxon>Ecdysozoa</taxon>
        <taxon>Arthropoda</taxon>
        <taxon>Hexapoda</taxon>
        <taxon>Insecta</taxon>
        <taxon>Pterygota</taxon>
        <taxon>Neoptera</taxon>
        <taxon>Paraneoptera</taxon>
        <taxon>Hemiptera</taxon>
        <taxon>Sternorrhyncha</taxon>
        <taxon>Psylloidea</taxon>
        <taxon>Psyllidae</taxon>
        <taxon>Psyllinae</taxon>
        <taxon>Cacopsylla</taxon>
    </lineage>
</organism>
<feature type="chain" id="PRO_5034006417" evidence="1">
    <location>
        <begin position="27"/>
        <end position="233"/>
    </location>
</feature>
<keyword evidence="1" id="KW-0732">Signal</keyword>
<sequence>MLSSRYLLHPMVFLWTIMFLVKTLSCLQDEIIIYRDTDYDESFKMEYILSQCFAMLNARDGDNLVSLYSFIWENYLEDDSGMLNGIRRRVYAVICYKFLSKINSKLSLFDLDLIYHDQLTPLIPKFAAHTLEIVNSIQTDVILNEKCHKMDRCRRFFQLLRHMVYPYFNRVMYWTPADYQELRLFIIQVLRSFLGPRITSDQINSLDTFLRSMAKFYYSFCTDEVKALLLPFD</sequence>
<feature type="signal peptide" evidence="1">
    <location>
        <begin position="1"/>
        <end position="26"/>
    </location>
</feature>
<accession>A0A8D8SU33</accession>
<proteinExistence type="predicted"/>
<name>A0A8D8SU33_9HEMI</name>
<dbReference type="AlphaFoldDB" id="A0A8D8SU33"/>
<evidence type="ECO:0000313" key="2">
    <source>
        <dbReference type="EMBL" id="CAG6673889.1"/>
    </source>
</evidence>
<evidence type="ECO:0000256" key="1">
    <source>
        <dbReference type="SAM" id="SignalP"/>
    </source>
</evidence>
<dbReference type="EMBL" id="HBUF01232335">
    <property type="protein sequence ID" value="CAG6673889.1"/>
    <property type="molecule type" value="Transcribed_RNA"/>
</dbReference>
<protein>
    <submittedName>
        <fullName evidence="2">Uncharacterized protein</fullName>
    </submittedName>
</protein>
<reference evidence="2" key="1">
    <citation type="submission" date="2021-05" db="EMBL/GenBank/DDBJ databases">
        <authorList>
            <person name="Alioto T."/>
            <person name="Alioto T."/>
            <person name="Gomez Garrido J."/>
        </authorList>
    </citation>
    <scope>NUCLEOTIDE SEQUENCE</scope>
</reference>